<keyword evidence="3" id="KW-1185">Reference proteome</keyword>
<proteinExistence type="predicted"/>
<evidence type="ECO:0000313" key="3">
    <source>
        <dbReference type="Proteomes" id="UP001060014"/>
    </source>
</evidence>
<dbReference type="Gene3D" id="3.40.630.10">
    <property type="entry name" value="Zn peptidases"/>
    <property type="match status" value="1"/>
</dbReference>
<dbReference type="SMR" id="A0A9E7NK53"/>
<evidence type="ECO:0000313" key="2">
    <source>
        <dbReference type="EMBL" id="UTQ72429.1"/>
    </source>
</evidence>
<dbReference type="InterPro" id="IPR001261">
    <property type="entry name" value="ArgE/DapE_CS"/>
</dbReference>
<evidence type="ECO:0000256" key="1">
    <source>
        <dbReference type="ARBA" id="ARBA00022801"/>
    </source>
</evidence>
<sequence>MTNPNNSKAFELLLAILSEERPGLRGQEVVAGVLDAEGIEYSTDRHGNMFVQVGERDDIMFTSHTDTVDFDATSYPSWLQREFEQEAIEPATTESKKKKLCVLNGHLALDADGIWDCLGADDGAGVVLMIMMIKQGIQGQYWFFAEEEVGRVGSTGAYEDDTESFEKVKWCISFDRRGTDIIHTQIGGRCASDEFVEALAERFDRPKSRITTGVYTDSATFIDTIPECTNIGVGYYNEHTDRETLNLNEFYDTLEHCLKPETWAELPVGERPEPAPVPWVDEDFDLDDYLNRLDNATDIDEVLLEFGAKGELEMLEWVQTHPLLAASILYLAGNQTARGCIGKDIRRAVDDEGRTLDDLVRMMRKTIQ</sequence>
<dbReference type="EMBL" id="ON864052">
    <property type="protein sequence ID" value="UTQ72429.1"/>
    <property type="molecule type" value="Genomic_DNA"/>
</dbReference>
<protein>
    <submittedName>
        <fullName evidence="2">Metallopeptidase activity protein</fullName>
    </submittedName>
</protein>
<dbReference type="PROSITE" id="PS00758">
    <property type="entry name" value="ARGE_DAPE_CPG2_1"/>
    <property type="match status" value="1"/>
</dbReference>
<dbReference type="SUPFAM" id="SSF53187">
    <property type="entry name" value="Zn-dependent exopeptidases"/>
    <property type="match status" value="1"/>
</dbReference>
<dbReference type="Proteomes" id="UP001060014">
    <property type="component" value="Genome"/>
</dbReference>
<gene>
    <name evidence="2" type="ORF">vBVpPAC2_55</name>
</gene>
<accession>A0A9E7NK53</accession>
<reference evidence="2" key="1">
    <citation type="submission" date="2022-06" db="EMBL/GenBank/DDBJ databases">
        <authorList>
            <person name="Su R."/>
            <person name="Yang M."/>
            <person name="Liu Z."/>
            <person name="Huang Q."/>
        </authorList>
    </citation>
    <scope>NUCLEOTIDE SEQUENCE</scope>
</reference>
<keyword evidence="1" id="KW-0378">Hydrolase</keyword>
<name>A0A9E7NK53_9CAUD</name>
<organism evidence="2 3">
    <name type="scientific">Vibrio phage vB_VpP_AC2</name>
    <dbReference type="NCBI Taxonomy" id="2961842"/>
    <lineage>
        <taxon>Viruses</taxon>
        <taxon>Duplodnaviria</taxon>
        <taxon>Heunggongvirae</taxon>
        <taxon>Uroviricota</taxon>
        <taxon>Caudoviricetes</taxon>
        <taxon>Autographivirales</taxon>
        <taxon>Autoscriptoviridae</taxon>
        <taxon>Maculvirus</taxon>
        <taxon>Maculvirus AC2</taxon>
    </lineage>
</organism>